<sequence>MGQESAEADAGVREGFSTSFARRSRWLERELKELHRASERLKLASALFDFAELNRWILDRYRDTFGLENPLTNDCYWPTADAGDRQLPARSGRW</sequence>
<dbReference type="Proteomes" id="UP000655550">
    <property type="component" value="Unassembled WGS sequence"/>
</dbReference>
<gene>
    <name evidence="1" type="ORF">GCM10007363_28800</name>
</gene>
<reference evidence="2" key="1">
    <citation type="journal article" date="2019" name="Int. J. Syst. Evol. Microbiol.">
        <title>The Global Catalogue of Microorganisms (GCM) 10K type strain sequencing project: providing services to taxonomists for standard genome sequencing and annotation.</title>
        <authorList>
            <consortium name="The Broad Institute Genomics Platform"/>
            <consortium name="The Broad Institute Genome Sequencing Center for Infectious Disease"/>
            <person name="Wu L."/>
            <person name="Ma J."/>
        </authorList>
    </citation>
    <scope>NUCLEOTIDE SEQUENCE [LARGE SCALE GENOMIC DNA]</scope>
    <source>
        <strain evidence="2">CCM 8778</strain>
    </source>
</reference>
<accession>A0ABQ2AT44</accession>
<evidence type="ECO:0000313" key="2">
    <source>
        <dbReference type="Proteomes" id="UP000655550"/>
    </source>
</evidence>
<proteinExistence type="predicted"/>
<keyword evidence="2" id="KW-1185">Reference proteome</keyword>
<name>A0ABQ2AT44_9PSED</name>
<protein>
    <submittedName>
        <fullName evidence="1">Uncharacterized protein</fullName>
    </submittedName>
</protein>
<comment type="caution">
    <text evidence="1">The sequence shown here is derived from an EMBL/GenBank/DDBJ whole genome shotgun (WGS) entry which is preliminary data.</text>
</comment>
<evidence type="ECO:0000313" key="1">
    <source>
        <dbReference type="EMBL" id="GGH96673.1"/>
    </source>
</evidence>
<organism evidence="1 2">
    <name type="scientific">Pseudomonas fluvialis</name>
    <dbReference type="NCBI Taxonomy" id="1793966"/>
    <lineage>
        <taxon>Bacteria</taxon>
        <taxon>Pseudomonadati</taxon>
        <taxon>Pseudomonadota</taxon>
        <taxon>Gammaproteobacteria</taxon>
        <taxon>Pseudomonadales</taxon>
        <taxon>Pseudomonadaceae</taxon>
        <taxon>Pseudomonas</taxon>
    </lineage>
</organism>
<dbReference type="EMBL" id="BMDE01000010">
    <property type="protein sequence ID" value="GGH96673.1"/>
    <property type="molecule type" value="Genomic_DNA"/>
</dbReference>